<protein>
    <submittedName>
        <fullName evidence="1">Uncharacterized protein</fullName>
    </submittedName>
</protein>
<name>A0A0A8YM49_ARUDO</name>
<reference evidence="1" key="1">
    <citation type="submission" date="2014-09" db="EMBL/GenBank/DDBJ databases">
        <authorList>
            <person name="Magalhaes I.L.F."/>
            <person name="Oliveira U."/>
            <person name="Santos F.R."/>
            <person name="Vidigal T.H.D.A."/>
            <person name="Brescovit A.D."/>
            <person name="Santos A.J."/>
        </authorList>
    </citation>
    <scope>NUCLEOTIDE SEQUENCE</scope>
    <source>
        <tissue evidence="1">Shoot tissue taken approximately 20 cm above the soil surface</tissue>
    </source>
</reference>
<proteinExistence type="predicted"/>
<organism evidence="1">
    <name type="scientific">Arundo donax</name>
    <name type="common">Giant reed</name>
    <name type="synonym">Donax arundinaceus</name>
    <dbReference type="NCBI Taxonomy" id="35708"/>
    <lineage>
        <taxon>Eukaryota</taxon>
        <taxon>Viridiplantae</taxon>
        <taxon>Streptophyta</taxon>
        <taxon>Embryophyta</taxon>
        <taxon>Tracheophyta</taxon>
        <taxon>Spermatophyta</taxon>
        <taxon>Magnoliopsida</taxon>
        <taxon>Liliopsida</taxon>
        <taxon>Poales</taxon>
        <taxon>Poaceae</taxon>
        <taxon>PACMAD clade</taxon>
        <taxon>Arundinoideae</taxon>
        <taxon>Arundineae</taxon>
        <taxon>Arundo</taxon>
    </lineage>
</organism>
<evidence type="ECO:0000313" key="1">
    <source>
        <dbReference type="EMBL" id="JAD27624.1"/>
    </source>
</evidence>
<reference evidence="1" key="2">
    <citation type="journal article" date="2015" name="Data Brief">
        <title>Shoot transcriptome of the giant reed, Arundo donax.</title>
        <authorList>
            <person name="Barrero R.A."/>
            <person name="Guerrero F.D."/>
            <person name="Moolhuijzen P."/>
            <person name="Goolsby J.A."/>
            <person name="Tidwell J."/>
            <person name="Bellgard S.E."/>
            <person name="Bellgard M.I."/>
        </authorList>
    </citation>
    <scope>NUCLEOTIDE SEQUENCE</scope>
    <source>
        <tissue evidence="1">Shoot tissue taken approximately 20 cm above the soil surface</tissue>
    </source>
</reference>
<sequence>MDTTQHTQNPPCQC</sequence>
<dbReference type="EMBL" id="GBRH01270271">
    <property type="protein sequence ID" value="JAD27624.1"/>
    <property type="molecule type" value="Transcribed_RNA"/>
</dbReference>
<accession>A0A0A8YM49</accession>